<dbReference type="Pfam" id="PF06996">
    <property type="entry name" value="T6SS_TssG"/>
    <property type="match status" value="1"/>
</dbReference>
<dbReference type="RefSeq" id="WP_149296311.1">
    <property type="nucleotide sequence ID" value="NZ_CP043473.1"/>
</dbReference>
<dbReference type="NCBIfam" id="TIGR03347">
    <property type="entry name" value="VI_chp_1"/>
    <property type="match status" value="1"/>
</dbReference>
<sequence>MAAAFQPEPGSVAAQLLERPQRFEFAQAVMLLERLRPDAAPLGCGIDPAKEAVKLSGPLAPLFAASAIASLEPEGAGYAMQVEAFGLGGPDGPLPYAYQEWLQQRRLAKDPSPAAFLQLFQHRLLCLLYRVDRRYRLAPAFARPEDSPAHSMLRSLAGLLPAGLHHRQAIPDEALLARAALLADRRRSLAGFVALARHHFGVPIAAEPFAGGWRDIPLARLTRIGRQGCNAALGRGALAGSRAWDEHAGIRLIIGPLSLDSYHGFLPGEARHRALAALAAFYFGPDLDVRLTLLLRAAPAPLRLRRAAPPRLSWDSWLSHDGLRRLDTRLRPAEERR</sequence>
<protein>
    <submittedName>
        <fullName evidence="1">Type VI secretion system baseplate subunit TssG</fullName>
    </submittedName>
</protein>
<name>A0A5C1DGY4_9NEIS</name>
<evidence type="ECO:0000313" key="2">
    <source>
        <dbReference type="Proteomes" id="UP000322079"/>
    </source>
</evidence>
<proteinExistence type="predicted"/>
<gene>
    <name evidence="1" type="primary">tssG</name>
    <name evidence="1" type="ORF">FYK34_10510</name>
</gene>
<keyword evidence="2" id="KW-1185">Reference proteome</keyword>
<accession>A0A5C1DGY4</accession>
<dbReference type="InterPro" id="IPR010732">
    <property type="entry name" value="T6SS_TssG-like"/>
</dbReference>
<evidence type="ECO:0000313" key="1">
    <source>
        <dbReference type="EMBL" id="QEL55956.1"/>
    </source>
</evidence>
<dbReference type="EMBL" id="CP043473">
    <property type="protein sequence ID" value="QEL55956.1"/>
    <property type="molecule type" value="Genomic_DNA"/>
</dbReference>
<reference evidence="1 2" key="1">
    <citation type="submission" date="2019-08" db="EMBL/GenBank/DDBJ databases">
        <title>Chromobacterium paludis, a novel bacterium isolated from a Maryland marsh pond.</title>
        <authorList>
            <person name="Blackburn M.B."/>
            <person name="Gundersen-Rindal D.E."/>
        </authorList>
    </citation>
    <scope>NUCLEOTIDE SEQUENCE [LARGE SCALE GENOMIC DNA]</scope>
    <source>
        <strain evidence="2">IIBBL 257-1</strain>
    </source>
</reference>
<dbReference type="AlphaFoldDB" id="A0A5C1DGY4"/>
<dbReference type="PANTHER" id="PTHR35564:SF4">
    <property type="entry name" value="CYTOPLASMIC PROTEIN"/>
    <property type="match status" value="1"/>
</dbReference>
<dbReference type="PANTHER" id="PTHR35564">
    <property type="match status" value="1"/>
</dbReference>
<organism evidence="1 2">
    <name type="scientific">Chromobacterium paludis</name>
    <dbReference type="NCBI Taxonomy" id="2605945"/>
    <lineage>
        <taxon>Bacteria</taxon>
        <taxon>Pseudomonadati</taxon>
        <taxon>Pseudomonadota</taxon>
        <taxon>Betaproteobacteria</taxon>
        <taxon>Neisseriales</taxon>
        <taxon>Chromobacteriaceae</taxon>
        <taxon>Chromobacterium</taxon>
    </lineage>
</organism>
<dbReference type="Proteomes" id="UP000322079">
    <property type="component" value="Chromosome"/>
</dbReference>
<dbReference type="KEGG" id="chrm:FYK34_10510"/>